<accession>A0A941F3T6</accession>
<feature type="transmembrane region" description="Helical" evidence="1">
    <location>
        <begin position="86"/>
        <end position="104"/>
    </location>
</feature>
<evidence type="ECO:0000256" key="1">
    <source>
        <dbReference type="SAM" id="Phobius"/>
    </source>
</evidence>
<dbReference type="EMBL" id="JAGTAR010000017">
    <property type="protein sequence ID" value="MBR8536313.1"/>
    <property type="molecule type" value="Genomic_DNA"/>
</dbReference>
<keyword evidence="1" id="KW-0812">Transmembrane</keyword>
<keyword evidence="1" id="KW-1133">Transmembrane helix</keyword>
<feature type="transmembrane region" description="Helical" evidence="1">
    <location>
        <begin position="60"/>
        <end position="79"/>
    </location>
</feature>
<dbReference type="Proteomes" id="UP000679220">
    <property type="component" value="Unassembled WGS sequence"/>
</dbReference>
<dbReference type="AlphaFoldDB" id="A0A941F3T6"/>
<keyword evidence="3" id="KW-1185">Reference proteome</keyword>
<evidence type="ECO:0000313" key="2">
    <source>
        <dbReference type="EMBL" id="MBR8536313.1"/>
    </source>
</evidence>
<sequence length="150" mass="16755">MNRISIYKNSLYVISKIIRKRLVRAISLAVLLASLLMLISGIELLVKPFPGITFLPIGNVIAWCGVISFSVLLLSFIALNYFAKAAIINSLLWGFISYCLAGNWRFEFSGFGDSFVGSAKAFSWFVAYSAFTLVFPVIVYLLSFIVKRFS</sequence>
<name>A0A941F3T6_9BACT</name>
<proteinExistence type="predicted"/>
<reference evidence="2" key="2">
    <citation type="submission" date="2021-04" db="EMBL/GenBank/DDBJ databases">
        <authorList>
            <person name="Zhang T."/>
            <person name="Zhang Y."/>
            <person name="Lu D."/>
            <person name="Zuo D."/>
            <person name="Du Z."/>
        </authorList>
    </citation>
    <scope>NUCLEOTIDE SEQUENCE</scope>
    <source>
        <strain evidence="2">JR1</strain>
    </source>
</reference>
<protein>
    <submittedName>
        <fullName evidence="2">Uncharacterized protein</fullName>
    </submittedName>
</protein>
<reference evidence="2" key="1">
    <citation type="journal article" date="2018" name="Int. J. Syst. Evol. Microbiol.">
        <title>Carboxylicivirga sediminis sp. nov., isolated from coastal sediment.</title>
        <authorList>
            <person name="Wang F.Q."/>
            <person name="Ren L.H."/>
            <person name="Zou R.J."/>
            <person name="Sun Y.Z."/>
            <person name="Liu X.J."/>
            <person name="Jiang F."/>
            <person name="Liu L.J."/>
        </authorList>
    </citation>
    <scope>NUCLEOTIDE SEQUENCE</scope>
    <source>
        <strain evidence="2">JR1</strain>
    </source>
</reference>
<gene>
    <name evidence="2" type="ORF">KDU71_12145</name>
</gene>
<evidence type="ECO:0000313" key="3">
    <source>
        <dbReference type="Proteomes" id="UP000679220"/>
    </source>
</evidence>
<feature type="transmembrane region" description="Helical" evidence="1">
    <location>
        <begin position="21"/>
        <end position="40"/>
    </location>
</feature>
<organism evidence="2 3">
    <name type="scientific">Carboxylicivirga sediminis</name>
    <dbReference type="NCBI Taxonomy" id="2006564"/>
    <lineage>
        <taxon>Bacteria</taxon>
        <taxon>Pseudomonadati</taxon>
        <taxon>Bacteroidota</taxon>
        <taxon>Bacteroidia</taxon>
        <taxon>Marinilabiliales</taxon>
        <taxon>Marinilabiliaceae</taxon>
        <taxon>Carboxylicivirga</taxon>
    </lineage>
</organism>
<comment type="caution">
    <text evidence="2">The sequence shown here is derived from an EMBL/GenBank/DDBJ whole genome shotgun (WGS) entry which is preliminary data.</text>
</comment>
<feature type="transmembrane region" description="Helical" evidence="1">
    <location>
        <begin position="124"/>
        <end position="146"/>
    </location>
</feature>
<dbReference type="RefSeq" id="WP_212191306.1">
    <property type="nucleotide sequence ID" value="NZ_JAGTAR010000017.1"/>
</dbReference>
<keyword evidence="1" id="KW-0472">Membrane</keyword>